<accession>A0ABY7E8E5</accession>
<dbReference type="Pfam" id="PF18139">
    <property type="entry name" value="LSDAT_euk"/>
    <property type="match status" value="1"/>
</dbReference>
<feature type="compositionally biased region" description="Basic and acidic residues" evidence="1">
    <location>
        <begin position="1"/>
        <end position="13"/>
    </location>
</feature>
<dbReference type="Gene3D" id="3.40.50.450">
    <property type="match status" value="1"/>
</dbReference>
<evidence type="ECO:0000256" key="1">
    <source>
        <dbReference type="SAM" id="MobiDB-lite"/>
    </source>
</evidence>
<sequence>MATHSDNRGKSHVDTNGVEEDCQSSVYNQSIDTCGAISTSSNGADPDDFEKGPQDYFEEDNDDAVGAEKTPLRNRKSLKEHADEQATVWGLDKPQLLVSVTGGAKSFNMGKRLRDTFRHGLMKTTGAWVVTGGTNAGVMKHVGEAVRDSGIASMSKNQVIAIAIASWGCVKNKEALINKESNGLWPAYYCIEKKQRGEESFLDPNHSHFILVDNATQHKFGVEIPFRAKLEKEIAKIKPETGENAASVPHILLVLEGGSGTLETVHQAILNNTPTVVVKSSGRAADILAYAYLNRKEVGNEKDHAGKEHTT</sequence>
<proteinExistence type="predicted"/>
<dbReference type="PANTHER" id="PTHR13800">
    <property type="entry name" value="TRANSIENT RECEPTOR POTENTIAL CATION CHANNEL, SUBFAMILY M, MEMBER 6"/>
    <property type="match status" value="1"/>
</dbReference>
<evidence type="ECO:0000313" key="4">
    <source>
        <dbReference type="Proteomes" id="UP001164746"/>
    </source>
</evidence>
<dbReference type="EMBL" id="CP111016">
    <property type="protein sequence ID" value="WAR05097.1"/>
    <property type="molecule type" value="Genomic_DNA"/>
</dbReference>
<feature type="region of interest" description="Disordered" evidence="1">
    <location>
        <begin position="1"/>
        <end position="24"/>
    </location>
</feature>
<keyword evidence="4" id="KW-1185">Reference proteome</keyword>
<dbReference type="InterPro" id="IPR050927">
    <property type="entry name" value="TRPM"/>
</dbReference>
<feature type="region of interest" description="Disordered" evidence="1">
    <location>
        <begin position="36"/>
        <end position="80"/>
    </location>
</feature>
<organism evidence="3 4">
    <name type="scientific">Mya arenaria</name>
    <name type="common">Soft-shell clam</name>
    <dbReference type="NCBI Taxonomy" id="6604"/>
    <lineage>
        <taxon>Eukaryota</taxon>
        <taxon>Metazoa</taxon>
        <taxon>Spiralia</taxon>
        <taxon>Lophotrochozoa</taxon>
        <taxon>Mollusca</taxon>
        <taxon>Bivalvia</taxon>
        <taxon>Autobranchia</taxon>
        <taxon>Heteroconchia</taxon>
        <taxon>Euheterodonta</taxon>
        <taxon>Imparidentia</taxon>
        <taxon>Neoheterodontei</taxon>
        <taxon>Myida</taxon>
        <taxon>Myoidea</taxon>
        <taxon>Myidae</taxon>
        <taxon>Mya</taxon>
    </lineage>
</organism>
<dbReference type="PANTHER" id="PTHR13800:SF12">
    <property type="entry name" value="TRANSIENT RECEPTOR POTENTIAL CATION CHANNEL SUBFAMILY M MEMBER-LIKE 2"/>
    <property type="match status" value="1"/>
</dbReference>
<reference evidence="3" key="1">
    <citation type="submission" date="2022-11" db="EMBL/GenBank/DDBJ databases">
        <title>Centuries of genome instability and evolution in soft-shell clam transmissible cancer (bioRxiv).</title>
        <authorList>
            <person name="Hart S.F.M."/>
            <person name="Yonemitsu M.A."/>
            <person name="Giersch R.M."/>
            <person name="Beal B.F."/>
            <person name="Arriagada G."/>
            <person name="Davis B.W."/>
            <person name="Ostrander E.A."/>
            <person name="Goff S.P."/>
            <person name="Metzger M.J."/>
        </authorList>
    </citation>
    <scope>NUCLEOTIDE SEQUENCE</scope>
    <source>
        <strain evidence="3">MELC-2E11</strain>
        <tissue evidence="3">Siphon/mantle</tissue>
    </source>
</reference>
<evidence type="ECO:0000313" key="3">
    <source>
        <dbReference type="EMBL" id="WAR05097.1"/>
    </source>
</evidence>
<evidence type="ECO:0000259" key="2">
    <source>
        <dbReference type="Pfam" id="PF18139"/>
    </source>
</evidence>
<gene>
    <name evidence="3" type="ORF">MAR_020466</name>
</gene>
<feature type="domain" description="TRPM SLOG" evidence="2">
    <location>
        <begin position="87"/>
        <end position="304"/>
    </location>
</feature>
<name>A0ABY7E8E5_MYAAR</name>
<dbReference type="Proteomes" id="UP001164746">
    <property type="component" value="Chromosome 5"/>
</dbReference>
<dbReference type="InterPro" id="IPR041491">
    <property type="entry name" value="TRPM_SLOG"/>
</dbReference>
<protein>
    <submittedName>
        <fullName evidence="3">TRPM2-like protein</fullName>
    </submittedName>
</protein>
<feature type="compositionally biased region" description="Acidic residues" evidence="1">
    <location>
        <begin position="56"/>
        <end position="65"/>
    </location>
</feature>